<evidence type="ECO:0000256" key="1">
    <source>
        <dbReference type="SAM" id="Phobius"/>
    </source>
</evidence>
<dbReference type="AlphaFoldDB" id="A0A847RR91"/>
<keyword evidence="1" id="KW-0812">Transmembrane</keyword>
<dbReference type="EMBL" id="JABAIA010000001">
    <property type="protein sequence ID" value="NLR63245.1"/>
    <property type="molecule type" value="Genomic_DNA"/>
</dbReference>
<evidence type="ECO:0000313" key="2">
    <source>
        <dbReference type="EMBL" id="NLR63245.1"/>
    </source>
</evidence>
<reference evidence="2 3" key="1">
    <citation type="submission" date="2020-04" db="EMBL/GenBank/DDBJ databases">
        <authorList>
            <person name="Yin C."/>
        </authorList>
    </citation>
    <scope>NUCLEOTIDE SEQUENCE [LARGE SCALE GENOMIC DNA]</scope>
    <source>
        <strain evidence="2 3">Ae27</strain>
    </source>
</reference>
<feature type="transmembrane region" description="Helical" evidence="1">
    <location>
        <begin position="328"/>
        <end position="349"/>
    </location>
</feature>
<protein>
    <submittedName>
        <fullName evidence="2">Uncharacterized protein</fullName>
    </submittedName>
</protein>
<feature type="transmembrane region" description="Helical" evidence="1">
    <location>
        <begin position="200"/>
        <end position="225"/>
    </location>
</feature>
<comment type="caution">
    <text evidence="2">The sequence shown here is derived from an EMBL/GenBank/DDBJ whole genome shotgun (WGS) entry which is preliminary data.</text>
</comment>
<proteinExistence type="predicted"/>
<keyword evidence="1" id="KW-0472">Membrane</keyword>
<organism evidence="2 3">
    <name type="scientific">Chitinophaga varians</name>
    <dbReference type="NCBI Taxonomy" id="2202339"/>
    <lineage>
        <taxon>Bacteria</taxon>
        <taxon>Pseudomonadati</taxon>
        <taxon>Bacteroidota</taxon>
        <taxon>Chitinophagia</taxon>
        <taxon>Chitinophagales</taxon>
        <taxon>Chitinophagaceae</taxon>
        <taxon>Chitinophaga</taxon>
    </lineage>
</organism>
<dbReference type="Proteomes" id="UP000570474">
    <property type="component" value="Unassembled WGS sequence"/>
</dbReference>
<dbReference type="RefSeq" id="WP_168869254.1">
    <property type="nucleotide sequence ID" value="NZ_JABAIA010000001.1"/>
</dbReference>
<accession>A0A847RR91</accession>
<feature type="transmembrane region" description="Helical" evidence="1">
    <location>
        <begin position="6"/>
        <end position="27"/>
    </location>
</feature>
<gene>
    <name evidence="2" type="ORF">HGH92_02900</name>
</gene>
<sequence>MFSNLAIDVALGLIFIYLLYSLLASIIQEMAARLFNARARVLTKALRRLLEDDDRSGDLGAFGRFTFFNWFYELGWSVVYFFAPFQHSPFLKKFYQSPSIRYLGENSASARPAYISPQIFSQTMVHLLRGTLEENQSETAAIRHSLTYNTLQLAPDTIAHLRNLFEDAHYDVDRFRANMETWFNETMTRASGWYRRQTQVWLLILGLGIAAVFNVDSIAIARILMKDKNVREQMVRLAASREPSYAAVTDTLTRKNIFHRDSSYFRQDTSVSMMLKDTALIGVYAILRQDAGDAKNVLGISRDCVTDTTGGKKELRCGFTHPYQKNGWMVLAGWCITALAISLGAPFWFDLLGRVVKFRNLPPQQSAANNGV</sequence>
<keyword evidence="3" id="KW-1185">Reference proteome</keyword>
<name>A0A847RR91_9BACT</name>
<evidence type="ECO:0000313" key="3">
    <source>
        <dbReference type="Proteomes" id="UP000570474"/>
    </source>
</evidence>
<keyword evidence="1" id="KW-1133">Transmembrane helix</keyword>